<name>A0A8J7U4I0_9BACT</name>
<dbReference type="Proteomes" id="UP000664417">
    <property type="component" value="Unassembled WGS sequence"/>
</dbReference>
<keyword evidence="6" id="KW-1185">Reference proteome</keyword>
<keyword evidence="3" id="KW-0464">Manganese</keyword>
<comment type="caution">
    <text evidence="5">The sequence shown here is derived from an EMBL/GenBank/DDBJ whole genome shotgun (WGS) entry which is preliminary data.</text>
</comment>
<dbReference type="GO" id="GO:0008652">
    <property type="term" value="P:amino acid biosynthetic process"/>
    <property type="evidence" value="ECO:0007669"/>
    <property type="project" value="UniProtKB-KW"/>
</dbReference>
<feature type="binding site" evidence="3">
    <location>
        <position position="354"/>
    </location>
    <ligand>
        <name>Mn(2+)</name>
        <dbReference type="ChEBI" id="CHEBI:29035"/>
    </ligand>
</feature>
<evidence type="ECO:0000256" key="2">
    <source>
        <dbReference type="ARBA" id="ARBA00022679"/>
    </source>
</evidence>
<protein>
    <recommendedName>
        <fullName evidence="4">Phospho-2-dehydro-3-deoxyheptonate aldolase</fullName>
        <ecNumber evidence="4">2.5.1.54</ecNumber>
    </recommendedName>
</protein>
<dbReference type="Pfam" id="PF01474">
    <property type="entry name" value="DAHP_synth_2"/>
    <property type="match status" value="1"/>
</dbReference>
<proteinExistence type="inferred from homology"/>
<dbReference type="GO" id="GO:0009073">
    <property type="term" value="P:aromatic amino acid family biosynthetic process"/>
    <property type="evidence" value="ECO:0007669"/>
    <property type="project" value="UniProtKB-KW"/>
</dbReference>
<dbReference type="GO" id="GO:0009423">
    <property type="term" value="P:chorismate biosynthetic process"/>
    <property type="evidence" value="ECO:0007669"/>
    <property type="project" value="UniProtKB-UniPathway"/>
</dbReference>
<dbReference type="NCBIfam" id="TIGR01358">
    <property type="entry name" value="DAHP_synth_II"/>
    <property type="match status" value="1"/>
</dbReference>
<dbReference type="EC" id="2.5.1.54" evidence="4"/>
<dbReference type="PANTHER" id="PTHR21337:SF0">
    <property type="entry name" value="PHOSPHO-2-DEHYDRO-3-DEOXYHEPTONATE ALDOLASE"/>
    <property type="match status" value="1"/>
</dbReference>
<organism evidence="5 6">
    <name type="scientific">Acanthopleuribacter pedis</name>
    <dbReference type="NCBI Taxonomy" id="442870"/>
    <lineage>
        <taxon>Bacteria</taxon>
        <taxon>Pseudomonadati</taxon>
        <taxon>Acidobacteriota</taxon>
        <taxon>Holophagae</taxon>
        <taxon>Acanthopleuribacterales</taxon>
        <taxon>Acanthopleuribacteraceae</taxon>
        <taxon>Acanthopleuribacter</taxon>
    </lineage>
</organism>
<reference evidence="5" key="1">
    <citation type="submission" date="2021-03" db="EMBL/GenBank/DDBJ databases">
        <authorList>
            <person name="Wang G."/>
        </authorList>
    </citation>
    <scope>NUCLEOTIDE SEQUENCE</scope>
    <source>
        <strain evidence="5">KCTC 12899</strain>
    </source>
</reference>
<dbReference type="SUPFAM" id="SSF51569">
    <property type="entry name" value="Aldolase"/>
    <property type="match status" value="1"/>
</dbReference>
<dbReference type="PANTHER" id="PTHR21337">
    <property type="entry name" value="PHOSPHO-2-DEHYDRO-3-DEOXYHEPTONATE ALDOLASE 1, 2"/>
    <property type="match status" value="1"/>
</dbReference>
<dbReference type="GO" id="GO:0003849">
    <property type="term" value="F:3-deoxy-7-phosphoheptulonate synthase activity"/>
    <property type="evidence" value="ECO:0007669"/>
    <property type="project" value="UniProtKB-EC"/>
</dbReference>
<dbReference type="EMBL" id="JAFREP010000014">
    <property type="protein sequence ID" value="MBO1319814.1"/>
    <property type="molecule type" value="Genomic_DNA"/>
</dbReference>
<feature type="binding site" evidence="3">
    <location>
        <position position="69"/>
    </location>
    <ligand>
        <name>Mn(2+)</name>
        <dbReference type="ChEBI" id="CHEBI:29035"/>
    </ligand>
</feature>
<evidence type="ECO:0000313" key="6">
    <source>
        <dbReference type="Proteomes" id="UP000664417"/>
    </source>
</evidence>
<comment type="similarity">
    <text evidence="1 4">Belongs to the class-II DAHP synthase family.</text>
</comment>
<dbReference type="UniPathway" id="UPA00053">
    <property type="reaction ID" value="UER00084"/>
</dbReference>
<feature type="binding site" evidence="3">
    <location>
        <position position="396"/>
    </location>
    <ligand>
        <name>Mn(2+)</name>
        <dbReference type="ChEBI" id="CHEBI:29035"/>
    </ligand>
</feature>
<keyword evidence="4" id="KW-0028">Amino-acid biosynthesis</keyword>
<evidence type="ECO:0000256" key="3">
    <source>
        <dbReference type="PIRSR" id="PIRSR602480-1"/>
    </source>
</evidence>
<sequence>MSNQWHLDSWRDFPAAQQPEYPDLKEVEQVLAELRQQPPLVFAGECRKLKKKLADVAVGKAFLLQGGDCAEQFSQNHAKIIREKLRIILQMAVVLTYGSLKPVVKVGRIAGQYAKPRSKPMERVNGVEMASYKGDSINSVEADFDARVPDPQRMLRAYHQSASTLNLLRAFTHGGYADLNMVNAWNLQFVKNSPLGQHYEDLATEIHRTLKFIEACGIDSRRFPQLNQVDLYTSHEGLVLGFEAALTRCDSLTQNWYNVGAHMVWIGDRTRQLDGAHVEYFRGINNPIGMKVGPSCSADELMKLIDALNPNNEAGRLVLITRFGASKIERMLPKLIRKVKENGRKVVWTCDPMHGNTFNADTGHKTRRFSDILQELTLFFKLHRAEGTVPGGVHFELTGDNVTECLGGVEDLKEEHLANAYETACDPRLNAAQSLEMAFKIAEMLREDA</sequence>
<keyword evidence="3" id="KW-0104">Cadmium</keyword>
<keyword evidence="2 4" id="KW-0808">Transferase</keyword>
<dbReference type="RefSeq" id="WP_207859718.1">
    <property type="nucleotide sequence ID" value="NZ_JAFREP010000014.1"/>
</dbReference>
<comment type="pathway">
    <text evidence="4">Metabolic intermediate biosynthesis; chorismate biosynthesis; chorismate from D-erythrose 4-phosphate and phosphoenolpyruvate: step 1/7.</text>
</comment>
<comment type="catalytic activity">
    <reaction evidence="4">
        <text>D-erythrose 4-phosphate + phosphoenolpyruvate + H2O = 7-phospho-2-dehydro-3-deoxy-D-arabino-heptonate + phosphate</text>
        <dbReference type="Rhea" id="RHEA:14717"/>
        <dbReference type="ChEBI" id="CHEBI:15377"/>
        <dbReference type="ChEBI" id="CHEBI:16897"/>
        <dbReference type="ChEBI" id="CHEBI:43474"/>
        <dbReference type="ChEBI" id="CHEBI:58394"/>
        <dbReference type="ChEBI" id="CHEBI:58702"/>
        <dbReference type="EC" id="2.5.1.54"/>
    </reaction>
</comment>
<evidence type="ECO:0000313" key="5">
    <source>
        <dbReference type="EMBL" id="MBO1319814.1"/>
    </source>
</evidence>
<dbReference type="AlphaFoldDB" id="A0A8J7U4I0"/>
<dbReference type="InterPro" id="IPR002480">
    <property type="entry name" value="DAHP_synth_2"/>
</dbReference>
<dbReference type="Gene3D" id="3.20.20.70">
    <property type="entry name" value="Aldolase class I"/>
    <property type="match status" value="1"/>
</dbReference>
<keyword evidence="4" id="KW-0057">Aromatic amino acid biosynthesis</keyword>
<feature type="binding site" evidence="3">
    <location>
        <position position="291"/>
    </location>
    <ligand>
        <name>phosphoenolpyruvate</name>
        <dbReference type="ChEBI" id="CHEBI:58702"/>
    </ligand>
</feature>
<feature type="binding site" evidence="3">
    <location>
        <position position="108"/>
    </location>
    <ligand>
        <name>phosphoenolpyruvate</name>
        <dbReference type="ChEBI" id="CHEBI:58702"/>
    </ligand>
</feature>
<comment type="cofactor">
    <cofactor evidence="3">
        <name>Mn(2+)</name>
        <dbReference type="ChEBI" id="CHEBI:29035"/>
    </cofactor>
    <cofactor evidence="3">
        <name>Co(2+)</name>
        <dbReference type="ChEBI" id="CHEBI:48828"/>
    </cofactor>
    <cofactor evidence="3">
        <name>Cd(2+)</name>
        <dbReference type="ChEBI" id="CHEBI:48775"/>
    </cofactor>
    <text evidence="3">Binds 1 divalent cation per subunit. The enzyme is active with manganese, cobalt or cadmium ions.</text>
</comment>
<feature type="binding site" evidence="3">
    <location>
        <position position="426"/>
    </location>
    <ligand>
        <name>Mn(2+)</name>
        <dbReference type="ChEBI" id="CHEBI:29035"/>
    </ligand>
</feature>
<evidence type="ECO:0000256" key="4">
    <source>
        <dbReference type="RuleBase" id="RU363071"/>
    </source>
</evidence>
<dbReference type="InterPro" id="IPR013785">
    <property type="entry name" value="Aldolase_TIM"/>
</dbReference>
<keyword evidence="3" id="KW-0170">Cobalt</keyword>
<feature type="binding site" evidence="3">
    <location>
        <position position="322"/>
    </location>
    <ligand>
        <name>phosphoenolpyruvate</name>
        <dbReference type="ChEBI" id="CHEBI:58702"/>
    </ligand>
</feature>
<gene>
    <name evidence="5" type="ORF">J3U88_15165</name>
</gene>
<evidence type="ECO:0000256" key="1">
    <source>
        <dbReference type="ARBA" id="ARBA00008911"/>
    </source>
</evidence>
<accession>A0A8J7U4I0</accession>